<proteinExistence type="predicted"/>
<keyword evidence="2" id="KW-1185">Reference proteome</keyword>
<evidence type="ECO:0000313" key="1">
    <source>
        <dbReference type="EMBL" id="KAL0133235.1"/>
    </source>
</evidence>
<accession>A0AAW2H0X5</accession>
<dbReference type="EMBL" id="JADYXP020000001">
    <property type="protein sequence ID" value="KAL0133235.1"/>
    <property type="molecule type" value="Genomic_DNA"/>
</dbReference>
<organism evidence="1 2">
    <name type="scientific">Cardiocondyla obscurior</name>
    <dbReference type="NCBI Taxonomy" id="286306"/>
    <lineage>
        <taxon>Eukaryota</taxon>
        <taxon>Metazoa</taxon>
        <taxon>Ecdysozoa</taxon>
        <taxon>Arthropoda</taxon>
        <taxon>Hexapoda</taxon>
        <taxon>Insecta</taxon>
        <taxon>Pterygota</taxon>
        <taxon>Neoptera</taxon>
        <taxon>Endopterygota</taxon>
        <taxon>Hymenoptera</taxon>
        <taxon>Apocrita</taxon>
        <taxon>Aculeata</taxon>
        <taxon>Formicoidea</taxon>
        <taxon>Formicidae</taxon>
        <taxon>Myrmicinae</taxon>
        <taxon>Cardiocondyla</taxon>
    </lineage>
</organism>
<evidence type="ECO:0000313" key="2">
    <source>
        <dbReference type="Proteomes" id="UP001430953"/>
    </source>
</evidence>
<dbReference type="AlphaFoldDB" id="A0AAW2H0X5"/>
<comment type="caution">
    <text evidence="1">The sequence shown here is derived from an EMBL/GenBank/DDBJ whole genome shotgun (WGS) entry which is preliminary data.</text>
</comment>
<reference evidence="1 2" key="1">
    <citation type="submission" date="2023-03" db="EMBL/GenBank/DDBJ databases">
        <title>High recombination rates correlate with genetic variation in Cardiocondyla obscurior ants.</title>
        <authorList>
            <person name="Errbii M."/>
        </authorList>
    </citation>
    <scope>NUCLEOTIDE SEQUENCE [LARGE SCALE GENOMIC DNA]</scope>
    <source>
        <strain evidence="1">Alpha-2009</strain>
        <tissue evidence="1">Whole body</tissue>
    </source>
</reference>
<sequence length="86" mass="10240">MRDRVKISRKLSDFQDVNAEVQSVRFTITHTYVHTWFSALYTFAFGGRIRLYRDRRKVYLSALLRRDYPPLEIIDDGQRELSPCSP</sequence>
<name>A0AAW2H0X5_9HYME</name>
<dbReference type="Proteomes" id="UP001430953">
    <property type="component" value="Unassembled WGS sequence"/>
</dbReference>
<gene>
    <name evidence="1" type="ORF">PUN28_000777</name>
</gene>
<protein>
    <submittedName>
        <fullName evidence="1">Uncharacterized protein</fullName>
    </submittedName>
</protein>